<evidence type="ECO:0000256" key="1">
    <source>
        <dbReference type="ARBA" id="ARBA00004479"/>
    </source>
</evidence>
<dbReference type="InterPro" id="IPR000719">
    <property type="entry name" value="Prot_kinase_dom"/>
</dbReference>
<organism evidence="13 14">
    <name type="scientific">Porites evermanni</name>
    <dbReference type="NCBI Taxonomy" id="104178"/>
    <lineage>
        <taxon>Eukaryota</taxon>
        <taxon>Metazoa</taxon>
        <taxon>Cnidaria</taxon>
        <taxon>Anthozoa</taxon>
        <taxon>Hexacorallia</taxon>
        <taxon>Scleractinia</taxon>
        <taxon>Fungiina</taxon>
        <taxon>Poritidae</taxon>
        <taxon>Porites</taxon>
    </lineage>
</organism>
<proteinExistence type="predicted"/>
<keyword evidence="5" id="KW-0547">Nucleotide-binding</keyword>
<dbReference type="Gene3D" id="1.10.510.10">
    <property type="entry name" value="Transferase(Phosphotransferase) domain 1"/>
    <property type="match status" value="1"/>
</dbReference>
<evidence type="ECO:0000256" key="2">
    <source>
        <dbReference type="ARBA" id="ARBA00012202"/>
    </source>
</evidence>
<dbReference type="InterPro" id="IPR011009">
    <property type="entry name" value="Kinase-like_dom_sf"/>
</dbReference>
<evidence type="ECO:0000256" key="10">
    <source>
        <dbReference type="SAM" id="Phobius"/>
    </source>
</evidence>
<dbReference type="InterPro" id="IPR028082">
    <property type="entry name" value="Peripla_BP_I"/>
</dbReference>
<keyword evidence="7 10" id="KW-0472">Membrane</keyword>
<evidence type="ECO:0000256" key="8">
    <source>
        <dbReference type="ARBA" id="ARBA00023239"/>
    </source>
</evidence>
<dbReference type="Gene3D" id="3.40.50.2300">
    <property type="match status" value="2"/>
</dbReference>
<evidence type="ECO:0000256" key="3">
    <source>
        <dbReference type="ARBA" id="ARBA00022692"/>
    </source>
</evidence>
<dbReference type="InterPro" id="IPR001054">
    <property type="entry name" value="A/G_cyclase"/>
</dbReference>
<keyword evidence="3 10" id="KW-0812">Transmembrane</keyword>
<keyword evidence="8" id="KW-0456">Lyase</keyword>
<evidence type="ECO:0000256" key="5">
    <source>
        <dbReference type="ARBA" id="ARBA00022741"/>
    </source>
</evidence>
<evidence type="ECO:0000256" key="7">
    <source>
        <dbReference type="ARBA" id="ARBA00023136"/>
    </source>
</evidence>
<dbReference type="Gene3D" id="3.30.70.1230">
    <property type="entry name" value="Nucleotide cyclase"/>
    <property type="match status" value="1"/>
</dbReference>
<dbReference type="Pfam" id="PF07701">
    <property type="entry name" value="HNOBA"/>
    <property type="match status" value="1"/>
</dbReference>
<feature type="domain" description="Guanylate cyclase" evidence="12">
    <location>
        <begin position="839"/>
        <end position="969"/>
    </location>
</feature>
<dbReference type="PROSITE" id="PS50125">
    <property type="entry name" value="GUANYLATE_CYCLASE_2"/>
    <property type="match status" value="1"/>
</dbReference>
<protein>
    <recommendedName>
        <fullName evidence="2">guanylate cyclase</fullName>
        <ecNumber evidence="2">4.6.1.2</ecNumber>
    </recommendedName>
</protein>
<keyword evidence="9" id="KW-0141">cGMP biosynthesis</keyword>
<accession>A0ABN8SXX2</accession>
<keyword evidence="4" id="KW-0732">Signal</keyword>
<feature type="domain" description="Protein kinase" evidence="11">
    <location>
        <begin position="502"/>
        <end position="767"/>
    </location>
</feature>
<evidence type="ECO:0000313" key="13">
    <source>
        <dbReference type="EMBL" id="CAH3195191.1"/>
    </source>
</evidence>
<name>A0ABN8SXX2_9CNID</name>
<dbReference type="Proteomes" id="UP001159427">
    <property type="component" value="Unassembled WGS sequence"/>
</dbReference>
<reference evidence="13 14" key="1">
    <citation type="submission" date="2022-05" db="EMBL/GenBank/DDBJ databases">
        <authorList>
            <consortium name="Genoscope - CEA"/>
            <person name="William W."/>
        </authorList>
    </citation>
    <scope>NUCLEOTIDE SEQUENCE [LARGE SCALE GENOMIC DNA]</scope>
</reference>
<dbReference type="InterPro" id="IPR011645">
    <property type="entry name" value="HNOB_dom_associated"/>
</dbReference>
<evidence type="ECO:0000313" key="14">
    <source>
        <dbReference type="Proteomes" id="UP001159427"/>
    </source>
</evidence>
<dbReference type="PANTHER" id="PTHR11920:SF335">
    <property type="entry name" value="GUANYLATE CYCLASE"/>
    <property type="match status" value="1"/>
</dbReference>
<keyword evidence="14" id="KW-1185">Reference proteome</keyword>
<sequence>MLPMTGRWPIGMRIAAAVPMAIFDITNDSTLLPGYNITYNIVDSSCEPEKGLRGMVAFKTADLFIGPACSVVAEPTALLAKIWNKPIVTYAASSNKFINKYIYSTLSTITAYARRSEKYTPKLVLQILKEFDWNILAIVSSSEVEWKTMAEKIRATIEPSAKVSMFENYDNKYPQFERILQKGKEVSRVFLILCYINEVLDIMKTAERLGMTKGDYAFITLDLNTDMFYKDGQWSGNEGKGSNFPTELNGIIDLSVYRPEIYEEFKMRYNTMKNTLDPFIISKLYPKVSWYSSFLYDAVYLYSLAVNDTLTDGCDVTNTTEIITRMFNRHFYGKSGHVFMENGTRVPQFVVGNLQDGSYQFIGNKTKIFRNSTGPIYHQLHLFAKSKITWPGGSSNAPLSEPLCGFTGENCSEDSTVLFLVFSDTLVLILGIVGACLLVLIIFVLLICVRRRAKGKESIHTKWMINYNEIAPADDTEDHPMVLNNLHHRSTQGSEFNVLPSASSARLMSDGGFLQRRLSKGIYRGKSVLVKKVSEGISHLTENMKIEIRQACEIRHVNLNPYVGICAEFPDVLIVSEYCAKGSLQDILLNETIKLDWTFRMSFASDIARGMEELHKTSIGCHGNLKSTNVLVDSYWICKVADHGLHSFRENKLITEERLQCQSALFWTAPEHLRSTADIGKSQLGDVYSYGIMLQEIALREKPFSTSLLCTKEILYYVRKSIQPHCRPQVPPDSATRPYIDLMKICWDESPERRPTFSGILKILKKINNGKTISVIDNMLSMMEKYTNNLESLVNERTKQLQCEKTKTDELLHKMLPRSIAEQLKAGLEVKAEQYDNVTIFYSDIDEFSNITSVSSPIQVITLLNDLHSLYDTVMTRYDVYKVETSSDSCLVVSGLPERNGNKHAGHIARMSLRLVTYLKEFKISHLPGRTLQFRIGIHSGPCVAGVVGLKKPRYEIFGEIVNIAKQLEESCAAQRIHVSSSCKLILDDLGSFHLEERGLVKIKVRRELPVTYFLTCTV</sequence>
<gene>
    <name evidence="13" type="ORF">PEVE_00029632</name>
</gene>
<dbReference type="Pfam" id="PF00211">
    <property type="entry name" value="Guanylate_cyc"/>
    <property type="match status" value="1"/>
</dbReference>
<dbReference type="CDD" id="cd07302">
    <property type="entry name" value="CHD"/>
    <property type="match status" value="1"/>
</dbReference>
<comment type="caution">
    <text evidence="13">The sequence shown here is derived from an EMBL/GenBank/DDBJ whole genome shotgun (WGS) entry which is preliminary data.</text>
</comment>
<comment type="subcellular location">
    <subcellularLocation>
        <location evidence="1">Membrane</location>
        <topology evidence="1">Single-pass type I membrane protein</topology>
    </subcellularLocation>
</comment>
<dbReference type="CDD" id="cd06352">
    <property type="entry name" value="PBP1_NPR_GC-like"/>
    <property type="match status" value="1"/>
</dbReference>
<dbReference type="PANTHER" id="PTHR11920">
    <property type="entry name" value="GUANYLYL CYCLASE"/>
    <property type="match status" value="1"/>
</dbReference>
<feature type="transmembrane region" description="Helical" evidence="10">
    <location>
        <begin position="426"/>
        <end position="449"/>
    </location>
</feature>
<evidence type="ECO:0000256" key="4">
    <source>
        <dbReference type="ARBA" id="ARBA00022729"/>
    </source>
</evidence>
<dbReference type="Pfam" id="PF07714">
    <property type="entry name" value="PK_Tyr_Ser-Thr"/>
    <property type="match status" value="1"/>
</dbReference>
<dbReference type="Gene3D" id="6.10.250.780">
    <property type="match status" value="1"/>
</dbReference>
<dbReference type="InterPro" id="IPR001828">
    <property type="entry name" value="ANF_lig-bd_rcpt"/>
</dbReference>
<evidence type="ECO:0000259" key="12">
    <source>
        <dbReference type="PROSITE" id="PS50125"/>
    </source>
</evidence>
<dbReference type="EMBL" id="CALNXI010004150">
    <property type="protein sequence ID" value="CAH3195191.1"/>
    <property type="molecule type" value="Genomic_DNA"/>
</dbReference>
<evidence type="ECO:0000256" key="9">
    <source>
        <dbReference type="ARBA" id="ARBA00023293"/>
    </source>
</evidence>
<dbReference type="Pfam" id="PF01094">
    <property type="entry name" value="ANF_receptor"/>
    <property type="match status" value="1"/>
</dbReference>
<keyword evidence="6 10" id="KW-1133">Transmembrane helix</keyword>
<dbReference type="InterPro" id="IPR029787">
    <property type="entry name" value="Nucleotide_cyclase"/>
</dbReference>
<dbReference type="EC" id="4.6.1.2" evidence="2"/>
<evidence type="ECO:0000259" key="11">
    <source>
        <dbReference type="PROSITE" id="PS50011"/>
    </source>
</evidence>
<dbReference type="SUPFAM" id="SSF55073">
    <property type="entry name" value="Nucleotide cyclase"/>
    <property type="match status" value="1"/>
</dbReference>
<dbReference type="SUPFAM" id="SSF53822">
    <property type="entry name" value="Periplasmic binding protein-like I"/>
    <property type="match status" value="1"/>
</dbReference>
<dbReference type="InterPro" id="IPR001245">
    <property type="entry name" value="Ser-Thr/Tyr_kinase_cat_dom"/>
</dbReference>
<dbReference type="PROSITE" id="PS50011">
    <property type="entry name" value="PROTEIN_KINASE_DOM"/>
    <property type="match status" value="1"/>
</dbReference>
<dbReference type="SUPFAM" id="SSF56112">
    <property type="entry name" value="Protein kinase-like (PK-like)"/>
    <property type="match status" value="1"/>
</dbReference>
<dbReference type="SMART" id="SM00044">
    <property type="entry name" value="CYCc"/>
    <property type="match status" value="1"/>
</dbReference>
<evidence type="ECO:0000256" key="6">
    <source>
        <dbReference type="ARBA" id="ARBA00022989"/>
    </source>
</evidence>
<dbReference type="InterPro" id="IPR050401">
    <property type="entry name" value="Cyclic_nucleotide_synthase"/>
</dbReference>